<sequence>MERPLLNDGNQYPTDIILASVLGNSMEVYQAFVSNLSKYQIDLEWHYYNDSKSWLGKAVSKKRTVFWLSIWQGFFKVSFHFAGKTHLDIMNLPIAVDIKREIENAPIKGKLVSVAIKVSDKAHLDDIYTLMSYRQSCK</sequence>
<reference evidence="2" key="4">
    <citation type="submission" date="2016-11" db="EMBL/GenBank/DDBJ databases">
        <authorList>
            <person name="Varghese N."/>
            <person name="Submissions S."/>
        </authorList>
    </citation>
    <scope>NUCLEOTIDE SEQUENCE</scope>
    <source>
        <strain evidence="2">DSM 1682</strain>
    </source>
</reference>
<reference evidence="4" key="3">
    <citation type="submission" date="2016-11" db="EMBL/GenBank/DDBJ databases">
        <authorList>
            <person name="Jaros S."/>
            <person name="Januszkiewicz K."/>
            <person name="Wedrychowicz H."/>
        </authorList>
    </citation>
    <scope>NUCLEOTIDE SEQUENCE [LARGE SCALE GENOMIC DNA]</scope>
    <source>
        <strain evidence="4">DSM 1682</strain>
    </source>
</reference>
<dbReference type="EMBL" id="FQUA01000002">
    <property type="protein sequence ID" value="SHE46833.1"/>
    <property type="molecule type" value="Genomic_DNA"/>
</dbReference>
<evidence type="ECO:0000313" key="2">
    <source>
        <dbReference type="EMBL" id="SHE46833.1"/>
    </source>
</evidence>
<dbReference type="RefSeq" id="WP_066047776.1">
    <property type="nucleotide sequence ID" value="NZ_CP014223.1"/>
</dbReference>
<dbReference type="Proteomes" id="UP000068026">
    <property type="component" value="Chromosome"/>
</dbReference>
<reference evidence="1 3" key="1">
    <citation type="journal article" date="2016" name="Genome Announc.">
        <title>Complete Genome Sequence of the Amino Acid-Fermenting Clostridium propionicum X2 (DSM 1682).</title>
        <authorList>
            <person name="Poehlein A."/>
            <person name="Schlien K."/>
            <person name="Chowdhury N.P."/>
            <person name="Gottschalk G."/>
            <person name="Buckel W."/>
            <person name="Daniel R."/>
        </authorList>
    </citation>
    <scope>NUCLEOTIDE SEQUENCE [LARGE SCALE GENOMIC DNA]</scope>
    <source>
        <strain evidence="1 3">X2</strain>
    </source>
</reference>
<gene>
    <name evidence="1" type="ORF">CPRO_06400</name>
    <name evidence="2" type="ORF">SAMN02745151_00838</name>
</gene>
<dbReference type="InterPro" id="IPR024265">
    <property type="entry name" value="DUF3788"/>
</dbReference>
<dbReference type="Pfam" id="PF12663">
    <property type="entry name" value="DUF3788"/>
    <property type="match status" value="1"/>
</dbReference>
<evidence type="ECO:0008006" key="5">
    <source>
        <dbReference type="Google" id="ProtNLM"/>
    </source>
</evidence>
<accession>A0A110A6W3</accession>
<evidence type="ECO:0000313" key="3">
    <source>
        <dbReference type="Proteomes" id="UP000068026"/>
    </source>
</evidence>
<dbReference type="AlphaFoldDB" id="A0A110A6W3"/>
<dbReference type="KEGG" id="cpro:CPRO_06400"/>
<reference evidence="3" key="2">
    <citation type="submission" date="2016-01" db="EMBL/GenBank/DDBJ databases">
        <authorList>
            <person name="Poehlein A."/>
            <person name="Schlien K."/>
            <person name="Gottschalk G."/>
            <person name="Buckel W."/>
            <person name="Daniel R."/>
        </authorList>
    </citation>
    <scope>NUCLEOTIDE SEQUENCE [LARGE SCALE GENOMIC DNA]</scope>
    <source>
        <strain evidence="3">X2</strain>
    </source>
</reference>
<name>A0A110A6W3_ANAPI</name>
<evidence type="ECO:0000313" key="4">
    <source>
        <dbReference type="Proteomes" id="UP000184204"/>
    </source>
</evidence>
<evidence type="ECO:0000313" key="1">
    <source>
        <dbReference type="EMBL" id="AMJ40242.1"/>
    </source>
</evidence>
<organism evidence="2 4">
    <name type="scientific">Anaerotignum propionicum DSM 1682</name>
    <dbReference type="NCBI Taxonomy" id="991789"/>
    <lineage>
        <taxon>Bacteria</taxon>
        <taxon>Bacillati</taxon>
        <taxon>Bacillota</taxon>
        <taxon>Clostridia</taxon>
        <taxon>Lachnospirales</taxon>
        <taxon>Anaerotignaceae</taxon>
        <taxon>Anaerotignum</taxon>
    </lineage>
</organism>
<proteinExistence type="predicted"/>
<keyword evidence="3" id="KW-1185">Reference proteome</keyword>
<dbReference type="EMBL" id="CP014223">
    <property type="protein sequence ID" value="AMJ40242.1"/>
    <property type="molecule type" value="Genomic_DNA"/>
</dbReference>
<protein>
    <recommendedName>
        <fullName evidence="5">DUF3788 family protein</fullName>
    </recommendedName>
</protein>
<dbReference type="Proteomes" id="UP000184204">
    <property type="component" value="Unassembled WGS sequence"/>
</dbReference>
<dbReference type="OrthoDB" id="1050063at2"/>